<evidence type="ECO:0000313" key="2">
    <source>
        <dbReference type="EMBL" id="NIJ01292.1"/>
    </source>
</evidence>
<protein>
    <submittedName>
        <fullName evidence="2">Uncharacterized protein</fullName>
    </submittedName>
</protein>
<accession>A0ABX0TKT3</accession>
<comment type="caution">
    <text evidence="2">The sequence shown here is derived from an EMBL/GenBank/DDBJ whole genome shotgun (WGS) entry which is preliminary data.</text>
</comment>
<feature type="compositionally biased region" description="Low complexity" evidence="1">
    <location>
        <begin position="35"/>
        <end position="44"/>
    </location>
</feature>
<feature type="region of interest" description="Disordered" evidence="1">
    <location>
        <begin position="1"/>
        <end position="44"/>
    </location>
</feature>
<dbReference type="EMBL" id="JAAOZD010000003">
    <property type="protein sequence ID" value="NIJ01292.1"/>
    <property type="molecule type" value="Genomic_DNA"/>
</dbReference>
<reference evidence="2 3" key="1">
    <citation type="submission" date="2020-03" db="EMBL/GenBank/DDBJ databases">
        <title>Genomic Encyclopedia of Type Strains, Phase III (KMG-III): the genomes of soil and plant-associated and newly described type strains.</title>
        <authorList>
            <person name="Whitman W."/>
        </authorList>
    </citation>
    <scope>NUCLEOTIDE SEQUENCE [LARGE SCALE GENOMIC DNA]</scope>
    <source>
        <strain evidence="2 3">CECT 4207</strain>
    </source>
</reference>
<evidence type="ECO:0000256" key="1">
    <source>
        <dbReference type="SAM" id="MobiDB-lite"/>
    </source>
</evidence>
<keyword evidence="3" id="KW-1185">Reference proteome</keyword>
<sequence length="44" mass="4524">MWTTQVAGNRNPGVATAAPTGKPSRSSPSRRARHAANNPGPAAR</sequence>
<gene>
    <name evidence="2" type="ORF">FHR86_001613</name>
</gene>
<organism evidence="2 3">
    <name type="scientific">Paenarthrobacter ilicis</name>
    <dbReference type="NCBI Taxonomy" id="43665"/>
    <lineage>
        <taxon>Bacteria</taxon>
        <taxon>Bacillati</taxon>
        <taxon>Actinomycetota</taxon>
        <taxon>Actinomycetes</taxon>
        <taxon>Micrococcales</taxon>
        <taxon>Micrococcaceae</taxon>
        <taxon>Paenarthrobacter</taxon>
    </lineage>
</organism>
<evidence type="ECO:0000313" key="3">
    <source>
        <dbReference type="Proteomes" id="UP000802392"/>
    </source>
</evidence>
<name>A0ABX0TKT3_9MICC</name>
<dbReference type="Proteomes" id="UP000802392">
    <property type="component" value="Unassembled WGS sequence"/>
</dbReference>
<proteinExistence type="predicted"/>